<name>A0A0D0DZV7_9AGAM</name>
<gene>
    <name evidence="1" type="ORF">PAXRUDRAFT_318707</name>
</gene>
<accession>A0A0D0DZV7</accession>
<dbReference type="Proteomes" id="UP000054538">
    <property type="component" value="Unassembled WGS sequence"/>
</dbReference>
<dbReference type="InParanoid" id="A0A0D0DZV7"/>
<organism evidence="1 2">
    <name type="scientific">Paxillus rubicundulus Ve08.2h10</name>
    <dbReference type="NCBI Taxonomy" id="930991"/>
    <lineage>
        <taxon>Eukaryota</taxon>
        <taxon>Fungi</taxon>
        <taxon>Dikarya</taxon>
        <taxon>Basidiomycota</taxon>
        <taxon>Agaricomycotina</taxon>
        <taxon>Agaricomycetes</taxon>
        <taxon>Agaricomycetidae</taxon>
        <taxon>Boletales</taxon>
        <taxon>Paxilineae</taxon>
        <taxon>Paxillaceae</taxon>
        <taxon>Paxillus</taxon>
    </lineage>
</organism>
<reference evidence="2" key="2">
    <citation type="submission" date="2015-01" db="EMBL/GenBank/DDBJ databases">
        <title>Evolutionary Origins and Diversification of the Mycorrhizal Mutualists.</title>
        <authorList>
            <consortium name="DOE Joint Genome Institute"/>
            <consortium name="Mycorrhizal Genomics Consortium"/>
            <person name="Kohler A."/>
            <person name="Kuo A."/>
            <person name="Nagy L.G."/>
            <person name="Floudas D."/>
            <person name="Copeland A."/>
            <person name="Barry K.W."/>
            <person name="Cichocki N."/>
            <person name="Veneault-Fourrey C."/>
            <person name="LaButti K."/>
            <person name="Lindquist E.A."/>
            <person name="Lipzen A."/>
            <person name="Lundell T."/>
            <person name="Morin E."/>
            <person name="Murat C."/>
            <person name="Riley R."/>
            <person name="Ohm R."/>
            <person name="Sun H."/>
            <person name="Tunlid A."/>
            <person name="Henrissat B."/>
            <person name="Grigoriev I.V."/>
            <person name="Hibbett D.S."/>
            <person name="Martin F."/>
        </authorList>
    </citation>
    <scope>NUCLEOTIDE SEQUENCE [LARGE SCALE GENOMIC DNA]</scope>
    <source>
        <strain evidence="2">Ve08.2h10</strain>
    </source>
</reference>
<dbReference type="AlphaFoldDB" id="A0A0D0DZV7"/>
<protein>
    <submittedName>
        <fullName evidence="1">Uncharacterized protein</fullName>
    </submittedName>
</protein>
<sequence>MSQCGVNQHVTSFNKVRAAILAHRSWLPRGHSSHWTTSRSDCKREVNHDVSWPFSTGIFYTPRTPTLYEGFPVSCHLCRAVCKCLGRSNHRGHREDRSACCRPRVNGRLAPISTSVTLCLAVDCGVAWLTRVCRRHE</sequence>
<evidence type="ECO:0000313" key="2">
    <source>
        <dbReference type="Proteomes" id="UP000054538"/>
    </source>
</evidence>
<dbReference type="EMBL" id="KN824994">
    <property type="protein sequence ID" value="KIK96286.1"/>
    <property type="molecule type" value="Genomic_DNA"/>
</dbReference>
<reference evidence="1 2" key="1">
    <citation type="submission" date="2014-04" db="EMBL/GenBank/DDBJ databases">
        <authorList>
            <consortium name="DOE Joint Genome Institute"/>
            <person name="Kuo A."/>
            <person name="Kohler A."/>
            <person name="Jargeat P."/>
            <person name="Nagy L.G."/>
            <person name="Floudas D."/>
            <person name="Copeland A."/>
            <person name="Barry K.W."/>
            <person name="Cichocki N."/>
            <person name="Veneault-Fourrey C."/>
            <person name="LaButti K."/>
            <person name="Lindquist E.A."/>
            <person name="Lipzen A."/>
            <person name="Lundell T."/>
            <person name="Morin E."/>
            <person name="Murat C."/>
            <person name="Sun H."/>
            <person name="Tunlid A."/>
            <person name="Henrissat B."/>
            <person name="Grigoriev I.V."/>
            <person name="Hibbett D.S."/>
            <person name="Martin F."/>
            <person name="Nordberg H.P."/>
            <person name="Cantor M.N."/>
            <person name="Hua S.X."/>
        </authorList>
    </citation>
    <scope>NUCLEOTIDE SEQUENCE [LARGE SCALE GENOMIC DNA]</scope>
    <source>
        <strain evidence="1 2">Ve08.2h10</strain>
    </source>
</reference>
<keyword evidence="2" id="KW-1185">Reference proteome</keyword>
<dbReference type="HOGENOM" id="CLU_1865765_0_0_1"/>
<evidence type="ECO:0000313" key="1">
    <source>
        <dbReference type="EMBL" id="KIK96286.1"/>
    </source>
</evidence>
<proteinExistence type="predicted"/>